<feature type="transmembrane region" description="Helical" evidence="6">
    <location>
        <begin position="198"/>
        <end position="216"/>
    </location>
</feature>
<dbReference type="PANTHER" id="PTHR31272:SF4">
    <property type="entry name" value="CYTOCHROME C-TYPE BIOGENESIS PROTEIN HI_1454-RELATED"/>
    <property type="match status" value="1"/>
</dbReference>
<feature type="transmembrane region" description="Helical" evidence="6">
    <location>
        <begin position="88"/>
        <end position="108"/>
    </location>
</feature>
<organism evidence="8 9">
    <name type="scientific">Terrilactibacillus laevilacticus</name>
    <dbReference type="NCBI Taxonomy" id="1380157"/>
    <lineage>
        <taxon>Bacteria</taxon>
        <taxon>Bacillati</taxon>
        <taxon>Bacillota</taxon>
        <taxon>Bacilli</taxon>
        <taxon>Bacillales</taxon>
        <taxon>Bacillaceae</taxon>
        <taxon>Terrilactibacillus</taxon>
    </lineage>
</organism>
<feature type="transmembrane region" description="Helical" evidence="6">
    <location>
        <begin position="53"/>
        <end position="76"/>
    </location>
</feature>
<keyword evidence="5 6" id="KW-0472">Membrane</keyword>
<comment type="subcellular location">
    <subcellularLocation>
        <location evidence="1">Membrane</location>
        <topology evidence="1">Multi-pass membrane protein</topology>
    </subcellularLocation>
</comment>
<feature type="transmembrane region" description="Helical" evidence="6">
    <location>
        <begin position="6"/>
        <end position="32"/>
    </location>
</feature>
<evidence type="ECO:0000256" key="4">
    <source>
        <dbReference type="ARBA" id="ARBA00022989"/>
    </source>
</evidence>
<comment type="caution">
    <text evidence="8">The sequence shown here is derived from an EMBL/GenBank/DDBJ whole genome shotgun (WGS) entry which is preliminary data.</text>
</comment>
<sequence length="237" mass="26970">MDLNVILAFGAGMLSFLSPCTLPLYPGFISYLTGVTLQEQVTKHISSNFRKQALLHMVLFMLGFAFVFVALGMSGTYLSHYLFSIRDILRKIGALVLILLGLFLIEIIRPSFLMRERRVTFNIRPAGYLGSILIGMTFAAAWTPCTGPILAAILILGYSNPDQFLLYMIYYVIGFSLPFFLLSFWIGKISIVNRLSQVLRTVSGYFIFMMGIFLYFDWIRKLSIYLISHVFHGFRGF</sequence>
<evidence type="ECO:0000313" key="8">
    <source>
        <dbReference type="EMBL" id="MFD2618529.1"/>
    </source>
</evidence>
<protein>
    <submittedName>
        <fullName evidence="8">Cytochrome c biogenesis CcdA family protein</fullName>
    </submittedName>
</protein>
<dbReference type="Pfam" id="PF02683">
    <property type="entry name" value="DsbD_TM"/>
    <property type="match status" value="1"/>
</dbReference>
<gene>
    <name evidence="8" type="ORF">ACFSTF_14595</name>
</gene>
<proteinExistence type="inferred from homology"/>
<dbReference type="RefSeq" id="WP_181406524.1">
    <property type="nucleotide sequence ID" value="NZ_JBHUMR010000018.1"/>
</dbReference>
<evidence type="ECO:0000256" key="6">
    <source>
        <dbReference type="SAM" id="Phobius"/>
    </source>
</evidence>
<evidence type="ECO:0000256" key="3">
    <source>
        <dbReference type="ARBA" id="ARBA00022692"/>
    </source>
</evidence>
<feature type="transmembrane region" description="Helical" evidence="6">
    <location>
        <begin position="128"/>
        <end position="158"/>
    </location>
</feature>
<dbReference type="PANTHER" id="PTHR31272">
    <property type="entry name" value="CYTOCHROME C-TYPE BIOGENESIS PROTEIN HI_1454-RELATED"/>
    <property type="match status" value="1"/>
</dbReference>
<keyword evidence="9" id="KW-1185">Reference proteome</keyword>
<dbReference type="Proteomes" id="UP001597458">
    <property type="component" value="Unassembled WGS sequence"/>
</dbReference>
<evidence type="ECO:0000256" key="5">
    <source>
        <dbReference type="ARBA" id="ARBA00023136"/>
    </source>
</evidence>
<accession>A0ABW5PUD7</accession>
<dbReference type="EMBL" id="JBHUMR010000018">
    <property type="protein sequence ID" value="MFD2618529.1"/>
    <property type="molecule type" value="Genomic_DNA"/>
</dbReference>
<dbReference type="InterPro" id="IPR003834">
    <property type="entry name" value="Cyt_c_assmbl_TM_dom"/>
</dbReference>
<keyword evidence="4 6" id="KW-1133">Transmembrane helix</keyword>
<evidence type="ECO:0000256" key="1">
    <source>
        <dbReference type="ARBA" id="ARBA00004141"/>
    </source>
</evidence>
<evidence type="ECO:0000259" key="7">
    <source>
        <dbReference type="Pfam" id="PF02683"/>
    </source>
</evidence>
<keyword evidence="3 6" id="KW-0812">Transmembrane</keyword>
<name>A0ABW5PUD7_9BACI</name>
<reference evidence="9" key="1">
    <citation type="journal article" date="2019" name="Int. J. Syst. Evol. Microbiol.">
        <title>The Global Catalogue of Microorganisms (GCM) 10K type strain sequencing project: providing services to taxonomists for standard genome sequencing and annotation.</title>
        <authorList>
            <consortium name="The Broad Institute Genomics Platform"/>
            <consortium name="The Broad Institute Genome Sequencing Center for Infectious Disease"/>
            <person name="Wu L."/>
            <person name="Ma J."/>
        </authorList>
    </citation>
    <scope>NUCLEOTIDE SEQUENCE [LARGE SCALE GENOMIC DNA]</scope>
    <source>
        <strain evidence="9">TISTR 2241</strain>
    </source>
</reference>
<comment type="similarity">
    <text evidence="2">Belongs to the DsbD family.</text>
</comment>
<feature type="transmembrane region" description="Helical" evidence="6">
    <location>
        <begin position="164"/>
        <end position="186"/>
    </location>
</feature>
<evidence type="ECO:0000256" key="2">
    <source>
        <dbReference type="ARBA" id="ARBA00006143"/>
    </source>
</evidence>
<feature type="domain" description="Cytochrome C biogenesis protein transmembrane" evidence="7">
    <location>
        <begin position="4"/>
        <end position="210"/>
    </location>
</feature>
<evidence type="ECO:0000313" key="9">
    <source>
        <dbReference type="Proteomes" id="UP001597458"/>
    </source>
</evidence>
<dbReference type="InterPro" id="IPR051790">
    <property type="entry name" value="Cytochrome_c-biogenesis_DsbD"/>
</dbReference>